<organism evidence="1 2">
    <name type="scientific">Ancylostoma duodenale</name>
    <dbReference type="NCBI Taxonomy" id="51022"/>
    <lineage>
        <taxon>Eukaryota</taxon>
        <taxon>Metazoa</taxon>
        <taxon>Ecdysozoa</taxon>
        <taxon>Nematoda</taxon>
        <taxon>Chromadorea</taxon>
        <taxon>Rhabditida</taxon>
        <taxon>Rhabditina</taxon>
        <taxon>Rhabditomorpha</taxon>
        <taxon>Strongyloidea</taxon>
        <taxon>Ancylostomatidae</taxon>
        <taxon>Ancylostomatinae</taxon>
        <taxon>Ancylostoma</taxon>
    </lineage>
</organism>
<accession>A0A0C2D8M7</accession>
<gene>
    <name evidence="1" type="ORF">ANCDUO_03592</name>
</gene>
<reference evidence="1 2" key="1">
    <citation type="submission" date="2013-12" db="EMBL/GenBank/DDBJ databases">
        <title>Draft genome of the parsitic nematode Ancylostoma duodenale.</title>
        <authorList>
            <person name="Mitreva M."/>
        </authorList>
    </citation>
    <scope>NUCLEOTIDE SEQUENCE [LARGE SCALE GENOMIC DNA]</scope>
    <source>
        <strain evidence="1 2">Zhejiang</strain>
    </source>
</reference>
<evidence type="ECO:0000313" key="1">
    <source>
        <dbReference type="EMBL" id="KIH66083.1"/>
    </source>
</evidence>
<protein>
    <submittedName>
        <fullName evidence="1">Uncharacterized protein</fullName>
    </submittedName>
</protein>
<evidence type="ECO:0000313" key="2">
    <source>
        <dbReference type="Proteomes" id="UP000054047"/>
    </source>
</evidence>
<dbReference type="AlphaFoldDB" id="A0A0C2D8M7"/>
<proteinExistence type="predicted"/>
<sequence>MTETCALLQANGSVPSPTVVINVGGRRARLSVDMSYTEKRLQQLRTTSPAYLNEMATGWDHQEPGFRTDHFW</sequence>
<keyword evidence="2" id="KW-1185">Reference proteome</keyword>
<dbReference type="OrthoDB" id="10392452at2759"/>
<dbReference type="Proteomes" id="UP000054047">
    <property type="component" value="Unassembled WGS sequence"/>
</dbReference>
<dbReference type="EMBL" id="KN727267">
    <property type="protein sequence ID" value="KIH66083.1"/>
    <property type="molecule type" value="Genomic_DNA"/>
</dbReference>
<name>A0A0C2D8M7_9BILA</name>